<organism evidence="3 4">
    <name type="scientific">Colocasia esculenta</name>
    <name type="common">Wild taro</name>
    <name type="synonym">Arum esculentum</name>
    <dbReference type="NCBI Taxonomy" id="4460"/>
    <lineage>
        <taxon>Eukaryota</taxon>
        <taxon>Viridiplantae</taxon>
        <taxon>Streptophyta</taxon>
        <taxon>Embryophyta</taxon>
        <taxon>Tracheophyta</taxon>
        <taxon>Spermatophyta</taxon>
        <taxon>Magnoliopsida</taxon>
        <taxon>Liliopsida</taxon>
        <taxon>Araceae</taxon>
        <taxon>Aroideae</taxon>
        <taxon>Colocasieae</taxon>
        <taxon>Colocasia</taxon>
    </lineage>
</organism>
<evidence type="ECO:0008006" key="5">
    <source>
        <dbReference type="Google" id="ProtNLM"/>
    </source>
</evidence>
<accession>A0A843VDN1</accession>
<feature type="repeat" description="PPR" evidence="2">
    <location>
        <begin position="187"/>
        <end position="221"/>
    </location>
</feature>
<gene>
    <name evidence="3" type="ORF">Taro_024158</name>
</gene>
<dbReference type="AlphaFoldDB" id="A0A843VDN1"/>
<protein>
    <recommendedName>
        <fullName evidence="5">Pentatricopeptide repeat-containing protein</fullName>
    </recommendedName>
</protein>
<evidence type="ECO:0000256" key="2">
    <source>
        <dbReference type="PROSITE-ProRule" id="PRU00708"/>
    </source>
</evidence>
<dbReference type="FunFam" id="1.25.40.10:FF:000090">
    <property type="entry name" value="Pentatricopeptide repeat-containing protein, chloroplastic"/>
    <property type="match status" value="1"/>
</dbReference>
<feature type="repeat" description="PPR" evidence="2">
    <location>
        <begin position="392"/>
        <end position="426"/>
    </location>
</feature>
<dbReference type="PANTHER" id="PTHR47926:SF457">
    <property type="entry name" value="PENTACOTRIPEPTIDE-REPEAT REGION OF PRORP DOMAIN-CONTAINING PROTEIN"/>
    <property type="match status" value="1"/>
</dbReference>
<dbReference type="Pfam" id="PF01535">
    <property type="entry name" value="PPR"/>
    <property type="match status" value="8"/>
</dbReference>
<sequence length="625" mass="69213">MVAPRRWSCAEEERVVALVARCAGSRRHLEQVHSHIVATGGQHNNYVTAKLVRAFADLGLIRQARKVFETVREPNAFIWNALIRGYANHSASDDDCCAEALRLYARMHRSGSASPPLAFTLSSVLKSCAKFLALEVGKQIHAHVFKYGFRCDVRVQTTLIDLYGRCQYAADARRVFHGIGSAEGMGDLQLCNTMITACCLSGDIESARHLFDEMPHRNTYTWIEMISGYAATKKMDCARELFDKLPLSHDVVDMVVVCTAMITGFTKCGDMMAARTLFDEMPTRDFVVWNAMISGYTNLGLLDQAIDLFNLMLDVSMTTKVVRPNRVTIAIIASACAQSGSAELATRIDDYVQGCRGELLNSYTVAALVDMHAKCGDLRTAYSMFKTWKQKDLVCYSSMIAAFGIHGRGSDAMQVFGELINAGLRPDGICFVSVLAACSHAGLVEEGRRCFASMRHDYGISPTVEHYMCMVDLLGRAGLIEEAHKMINEDMLPEMQSHAGIWGALLSSCRTPCNVKVAEEAAGHLMELEPDNAGNYVLLSNIYALAQQWGDVARVRALMRGRGMQKPPGWSWLEVGGRLRKFLTGEADDPQVVSMMELLGWELSDERHLSSLANKLERDPCMSCF</sequence>
<dbReference type="InterPro" id="IPR002885">
    <property type="entry name" value="PPR_rpt"/>
</dbReference>
<dbReference type="InterPro" id="IPR046960">
    <property type="entry name" value="PPR_At4g14850-like_plant"/>
</dbReference>
<dbReference type="Pfam" id="PF20431">
    <property type="entry name" value="E_motif"/>
    <property type="match status" value="1"/>
</dbReference>
<dbReference type="GO" id="GO:0009451">
    <property type="term" value="P:RNA modification"/>
    <property type="evidence" value="ECO:0007669"/>
    <property type="project" value="InterPro"/>
</dbReference>
<evidence type="ECO:0000313" key="4">
    <source>
        <dbReference type="Proteomes" id="UP000652761"/>
    </source>
</evidence>
<dbReference type="OrthoDB" id="185373at2759"/>
<dbReference type="PANTHER" id="PTHR47926">
    <property type="entry name" value="PENTATRICOPEPTIDE REPEAT-CONTAINING PROTEIN"/>
    <property type="match status" value="1"/>
</dbReference>
<dbReference type="SMR" id="A0A843VDN1"/>
<dbReference type="Gene3D" id="1.25.40.10">
    <property type="entry name" value="Tetratricopeptide repeat domain"/>
    <property type="match status" value="4"/>
</dbReference>
<comment type="caution">
    <text evidence="3">The sequence shown here is derived from an EMBL/GenBank/DDBJ whole genome shotgun (WGS) entry which is preliminary data.</text>
</comment>
<dbReference type="InterPro" id="IPR046848">
    <property type="entry name" value="E_motif"/>
</dbReference>
<reference evidence="3" key="1">
    <citation type="submission" date="2017-07" db="EMBL/GenBank/DDBJ databases">
        <title>Taro Niue Genome Assembly and Annotation.</title>
        <authorList>
            <person name="Atibalentja N."/>
            <person name="Keating K."/>
            <person name="Fields C.J."/>
        </authorList>
    </citation>
    <scope>NUCLEOTIDE SEQUENCE</scope>
    <source>
        <strain evidence="3">Niue_2</strain>
        <tissue evidence="3">Leaf</tissue>
    </source>
</reference>
<dbReference type="Proteomes" id="UP000652761">
    <property type="component" value="Unassembled WGS sequence"/>
</dbReference>
<evidence type="ECO:0000256" key="1">
    <source>
        <dbReference type="ARBA" id="ARBA00022737"/>
    </source>
</evidence>
<proteinExistence type="predicted"/>
<dbReference type="NCBIfam" id="TIGR00756">
    <property type="entry name" value="PPR"/>
    <property type="match status" value="5"/>
</dbReference>
<keyword evidence="4" id="KW-1185">Reference proteome</keyword>
<feature type="repeat" description="PPR" evidence="2">
    <location>
        <begin position="285"/>
        <end position="319"/>
    </location>
</feature>
<dbReference type="GO" id="GO:0003723">
    <property type="term" value="F:RNA binding"/>
    <property type="evidence" value="ECO:0007669"/>
    <property type="project" value="InterPro"/>
</dbReference>
<keyword evidence="1" id="KW-0677">Repeat</keyword>
<name>A0A843VDN1_COLES</name>
<evidence type="ECO:0000313" key="3">
    <source>
        <dbReference type="EMBL" id="MQL91544.1"/>
    </source>
</evidence>
<dbReference type="EMBL" id="NMUH01001352">
    <property type="protein sequence ID" value="MQL91544.1"/>
    <property type="molecule type" value="Genomic_DNA"/>
</dbReference>
<dbReference type="PROSITE" id="PS51375">
    <property type="entry name" value="PPR"/>
    <property type="match status" value="3"/>
</dbReference>
<dbReference type="InterPro" id="IPR011990">
    <property type="entry name" value="TPR-like_helical_dom_sf"/>
</dbReference>